<accession>A0A286FCM3</accession>
<gene>
    <name evidence="1" type="ORF">SAMN06269250_1631</name>
</gene>
<dbReference type="Proteomes" id="UP000219452">
    <property type="component" value="Unassembled WGS sequence"/>
</dbReference>
<protein>
    <submittedName>
        <fullName evidence="1">Uncharacterized protein</fullName>
    </submittedName>
</protein>
<proteinExistence type="predicted"/>
<sequence>MDKFLLYILALLIIALGCSPSKLLSKTTSLGDPQNAQTFGYQPLDPLPVNPRFFDRKLDSAYYYGGVIQIPNNRLMGSLPDETMRLAIGQADGKGNASFGPAKIGYAGNSYVVVIDYIKFDTKSFPVMIKVDSLNNIKDFIPYTLINNPDGSSNGFNPDGVIPVYVGVGLRFSATIKVNEGSVDLGNLFALGIAAEAKQITGTLIVQTLGISGKDISSLIPIPSQLNTTTIQNAIMAIATIKAKIYDDSTQLNPRIVGFYNNLGGGQTTVNKFISSVLSKNVDHIIR</sequence>
<dbReference type="RefSeq" id="WP_097125250.1">
    <property type="nucleotide sequence ID" value="NZ_OCNH01000001.1"/>
</dbReference>
<dbReference type="PROSITE" id="PS51257">
    <property type="entry name" value="PROKAR_LIPOPROTEIN"/>
    <property type="match status" value="1"/>
</dbReference>
<dbReference type="AlphaFoldDB" id="A0A286FCM3"/>
<dbReference type="OrthoDB" id="7593748at2"/>
<evidence type="ECO:0000313" key="1">
    <source>
        <dbReference type="EMBL" id="SOD80978.1"/>
    </source>
</evidence>
<name>A0A286FCM3_9BACT</name>
<organism evidence="1 2">
    <name type="scientific">Spirosoma fluviale</name>
    <dbReference type="NCBI Taxonomy" id="1597977"/>
    <lineage>
        <taxon>Bacteria</taxon>
        <taxon>Pseudomonadati</taxon>
        <taxon>Bacteroidota</taxon>
        <taxon>Cytophagia</taxon>
        <taxon>Cytophagales</taxon>
        <taxon>Cytophagaceae</taxon>
        <taxon>Spirosoma</taxon>
    </lineage>
</organism>
<reference evidence="2" key="1">
    <citation type="submission" date="2017-09" db="EMBL/GenBank/DDBJ databases">
        <authorList>
            <person name="Varghese N."/>
            <person name="Submissions S."/>
        </authorList>
    </citation>
    <scope>NUCLEOTIDE SEQUENCE [LARGE SCALE GENOMIC DNA]</scope>
    <source>
        <strain evidence="2">DSM 29961</strain>
    </source>
</reference>
<keyword evidence="2" id="KW-1185">Reference proteome</keyword>
<evidence type="ECO:0000313" key="2">
    <source>
        <dbReference type="Proteomes" id="UP000219452"/>
    </source>
</evidence>
<dbReference type="EMBL" id="OCNH01000001">
    <property type="protein sequence ID" value="SOD80978.1"/>
    <property type="molecule type" value="Genomic_DNA"/>
</dbReference>